<dbReference type="InterPro" id="IPR015890">
    <property type="entry name" value="Chorismate_C"/>
</dbReference>
<evidence type="ECO:0000256" key="8">
    <source>
        <dbReference type="ARBA" id="ARBA00047683"/>
    </source>
</evidence>
<protein>
    <recommendedName>
        <fullName evidence="3">Anthranilate synthase component 1</fullName>
    </recommendedName>
</protein>
<comment type="caution">
    <text evidence="11">The sequence shown here is derived from an EMBL/GenBank/DDBJ whole genome shotgun (WGS) entry which is preliminary data.</text>
</comment>
<comment type="subunit">
    <text evidence="2">Heterotetramer consisting of two non-identical subunits: a beta subunit (TrpG) and a large alpha subunit (TrpE).</text>
</comment>
<feature type="domain" description="Chorismate-utilising enzyme C-terminal" evidence="9">
    <location>
        <begin position="208"/>
        <end position="459"/>
    </location>
</feature>
<comment type="function">
    <text evidence="7">Part of a heterotetrameric complex that catalyzes the two-step biosynthesis of anthranilate, an intermediate in the biosynthesis of L-tryptophan. In the first step, the glutamine-binding beta subunit (TrpG) of anthranilate synthase (AS) provides the glutamine amidotransferase activity which generates ammonia as a substrate that, along with chorismate, is used in the second step, catalyzed by the large alpha subunit of AS (TrpE) to produce anthranilate. In the absence of TrpG, TrpE can synthesize anthranilate directly from chorismate and high concentrations of ammonia.</text>
</comment>
<reference evidence="11 12" key="1">
    <citation type="submission" date="2023-05" db="EMBL/GenBank/DDBJ databases">
        <title>Genome sequence of Pinibacter sp. MAH-24.</title>
        <authorList>
            <person name="Huq M.A."/>
        </authorList>
    </citation>
    <scope>NUCLEOTIDE SEQUENCE [LARGE SCALE GENOMIC DNA]</scope>
    <source>
        <strain evidence="11 12">MAH-24</strain>
    </source>
</reference>
<evidence type="ECO:0000256" key="6">
    <source>
        <dbReference type="ARBA" id="ARBA00023239"/>
    </source>
</evidence>
<accession>A0ABT6R9D5</accession>
<evidence type="ECO:0000259" key="10">
    <source>
        <dbReference type="Pfam" id="PF04715"/>
    </source>
</evidence>
<dbReference type="PANTHER" id="PTHR11236">
    <property type="entry name" value="AMINOBENZOATE/ANTHRANILATE SYNTHASE"/>
    <property type="match status" value="1"/>
</dbReference>
<dbReference type="Pfam" id="PF00425">
    <property type="entry name" value="Chorismate_bind"/>
    <property type="match status" value="1"/>
</dbReference>
<evidence type="ECO:0000256" key="2">
    <source>
        <dbReference type="ARBA" id="ARBA00011575"/>
    </source>
</evidence>
<dbReference type="InterPro" id="IPR005801">
    <property type="entry name" value="ADC_synthase"/>
</dbReference>
<evidence type="ECO:0000313" key="12">
    <source>
        <dbReference type="Proteomes" id="UP001226434"/>
    </source>
</evidence>
<evidence type="ECO:0000259" key="9">
    <source>
        <dbReference type="Pfam" id="PF00425"/>
    </source>
</evidence>
<feature type="domain" description="Anthranilate synthase component I N-terminal" evidence="10">
    <location>
        <begin position="16"/>
        <end position="167"/>
    </location>
</feature>
<dbReference type="EMBL" id="JASBRG010000003">
    <property type="protein sequence ID" value="MDI3319175.1"/>
    <property type="molecule type" value="Genomic_DNA"/>
</dbReference>
<keyword evidence="12" id="KW-1185">Reference proteome</keyword>
<evidence type="ECO:0000256" key="4">
    <source>
        <dbReference type="ARBA" id="ARBA00022723"/>
    </source>
</evidence>
<gene>
    <name evidence="11" type="ORF">QJ048_05295</name>
</gene>
<keyword evidence="4" id="KW-0479">Metal-binding</keyword>
<dbReference type="PRINTS" id="PR00095">
    <property type="entry name" value="ANTSNTHASEI"/>
</dbReference>
<evidence type="ECO:0000256" key="7">
    <source>
        <dbReference type="ARBA" id="ARBA00025634"/>
    </source>
</evidence>
<comment type="catalytic activity">
    <reaction evidence="8">
        <text>chorismate + L-glutamine = anthranilate + pyruvate + L-glutamate + H(+)</text>
        <dbReference type="Rhea" id="RHEA:21732"/>
        <dbReference type="ChEBI" id="CHEBI:15361"/>
        <dbReference type="ChEBI" id="CHEBI:15378"/>
        <dbReference type="ChEBI" id="CHEBI:16567"/>
        <dbReference type="ChEBI" id="CHEBI:29748"/>
        <dbReference type="ChEBI" id="CHEBI:29985"/>
        <dbReference type="ChEBI" id="CHEBI:58359"/>
        <dbReference type="EC" id="4.1.3.27"/>
    </reaction>
</comment>
<evidence type="ECO:0000313" key="11">
    <source>
        <dbReference type="EMBL" id="MDI3319175.1"/>
    </source>
</evidence>
<evidence type="ECO:0000256" key="3">
    <source>
        <dbReference type="ARBA" id="ARBA00020653"/>
    </source>
</evidence>
<name>A0ABT6R9D5_9BACT</name>
<dbReference type="InterPro" id="IPR006805">
    <property type="entry name" value="Anth_synth_I_N"/>
</dbReference>
<dbReference type="Gene3D" id="3.60.120.10">
    <property type="entry name" value="Anthranilate synthase"/>
    <property type="match status" value="1"/>
</dbReference>
<keyword evidence="6" id="KW-0456">Lyase</keyword>
<organism evidence="11 12">
    <name type="scientific">Pinibacter soli</name>
    <dbReference type="NCBI Taxonomy" id="3044211"/>
    <lineage>
        <taxon>Bacteria</taxon>
        <taxon>Pseudomonadati</taxon>
        <taxon>Bacteroidota</taxon>
        <taxon>Chitinophagia</taxon>
        <taxon>Chitinophagales</taxon>
        <taxon>Chitinophagaceae</taxon>
        <taxon>Pinibacter</taxon>
    </lineage>
</organism>
<comment type="cofactor">
    <cofactor evidence="1">
        <name>Mg(2+)</name>
        <dbReference type="ChEBI" id="CHEBI:18420"/>
    </cofactor>
</comment>
<dbReference type="Pfam" id="PF04715">
    <property type="entry name" value="Anth_synt_I_N"/>
    <property type="match status" value="1"/>
</dbReference>
<proteinExistence type="predicted"/>
<dbReference type="Proteomes" id="UP001226434">
    <property type="component" value="Unassembled WGS sequence"/>
</dbReference>
<sequence>MKRIAIRTDVKKMLADVFTPVGIYLRLRDRFRDTILLESTDHHVAENSYSFIGINAIAGMEITSKESLEFKLPGQSPEKLPIKTTEEVPQHLWNFMKRFEIAEGSSTLKEARFAQGLYGYTTFDAVQFFDTIKLSVGNGQQPTIPLMRYRLYQYVIAINHFKDELFICENKIDGIESELSVVESLIRSRDIPVYPFAVQGEEGKNMSDTDYMDMVKKGIQSCFRGDVFQIVLSRRFQQKFTGDEFNVYRALRSINPSPYLFFFDYGDYKLMGSSPEAQLIIQNGKAVVHPIAGTFKRTGNDEIDARETERLRNDPKENAEHVMLVDLARNDLSRLCDDVQVVHYKQVQYYSHVIHLVSEVTGKVRPDSNPFELLAKTFPAGTLSGAPKIKAMQLIDSYEPTSRSYYGGGIGFMGFDGSCNHAIMIRTFLSKDNTLTYQGGAGVVSASNPEHELQEVNNKLGALKKAIEFAETI</sequence>
<dbReference type="RefSeq" id="WP_282333290.1">
    <property type="nucleotide sequence ID" value="NZ_JASBRG010000003.1"/>
</dbReference>
<dbReference type="InterPro" id="IPR019999">
    <property type="entry name" value="Anth_synth_I-like"/>
</dbReference>
<evidence type="ECO:0000256" key="5">
    <source>
        <dbReference type="ARBA" id="ARBA00022842"/>
    </source>
</evidence>
<evidence type="ECO:0000256" key="1">
    <source>
        <dbReference type="ARBA" id="ARBA00001946"/>
    </source>
</evidence>
<dbReference type="SUPFAM" id="SSF56322">
    <property type="entry name" value="ADC synthase"/>
    <property type="match status" value="1"/>
</dbReference>
<keyword evidence="5" id="KW-0460">Magnesium</keyword>
<dbReference type="PANTHER" id="PTHR11236:SF48">
    <property type="entry name" value="ISOCHORISMATE SYNTHASE MENF"/>
    <property type="match status" value="1"/>
</dbReference>